<dbReference type="AlphaFoldDB" id="A0AAW9RVX7"/>
<dbReference type="EMBL" id="JAZHOF010000004">
    <property type="protein sequence ID" value="MEJ8572163.1"/>
    <property type="molecule type" value="Genomic_DNA"/>
</dbReference>
<proteinExistence type="predicted"/>
<reference evidence="1 2" key="1">
    <citation type="submission" date="2024-02" db="EMBL/GenBank/DDBJ databases">
        <title>Genome analysis and characterization of Microbaculum marinisediminis sp. nov., isolated from marine sediment.</title>
        <authorList>
            <person name="Du Z.-J."/>
            <person name="Ye Y.-Q."/>
            <person name="Zhang Z.-R."/>
            <person name="Yuan S.-M."/>
            <person name="Zhang X.-Y."/>
        </authorList>
    </citation>
    <scope>NUCLEOTIDE SEQUENCE [LARGE SCALE GENOMIC DNA]</scope>
    <source>
        <strain evidence="1 2">SDUM1044001</strain>
    </source>
</reference>
<dbReference type="Pfam" id="PF06186">
    <property type="entry name" value="DUF992"/>
    <property type="match status" value="1"/>
</dbReference>
<evidence type="ECO:0000313" key="2">
    <source>
        <dbReference type="Proteomes" id="UP001378188"/>
    </source>
</evidence>
<dbReference type="Proteomes" id="UP001378188">
    <property type="component" value="Unassembled WGS sequence"/>
</dbReference>
<accession>A0AAW9RVX7</accession>
<evidence type="ECO:0000313" key="1">
    <source>
        <dbReference type="EMBL" id="MEJ8572163.1"/>
    </source>
</evidence>
<name>A0AAW9RVX7_9HYPH</name>
<dbReference type="InterPro" id="IPR009333">
    <property type="entry name" value="DUF992"/>
</dbReference>
<comment type="caution">
    <text evidence="1">The sequence shown here is derived from an EMBL/GenBank/DDBJ whole genome shotgun (WGS) entry which is preliminary data.</text>
</comment>
<dbReference type="RefSeq" id="WP_378759338.1">
    <property type="nucleotide sequence ID" value="NZ_JBHRTC010000025.1"/>
</dbReference>
<protein>
    <submittedName>
        <fullName evidence="1">DUF992 domain-containing protein</fullName>
    </submittedName>
</protein>
<sequence>MHISLWIWQYLAERWNSRQVFDVDRVMRGGPAEAGRTETPTNKELEMRGFAALAVATALAAWTAPAAAQDHVEAGLLNCTVAGGMGFVVGSTKDLTCNFERADGTIGRYAGVIRRFGLDIGETKETVIVWGVLGPSKQVAPGSLAGSYSGLSAEATVGVGVGANALIGGSNRSIVLQPLSVQAQEGLNIAAGVSALELNYLP</sequence>
<keyword evidence="2" id="KW-1185">Reference proteome</keyword>
<gene>
    <name evidence="1" type="ORF">V3328_11805</name>
</gene>
<organism evidence="1 2">
    <name type="scientific">Microbaculum marinum</name>
    <dbReference type="NCBI Taxonomy" id="1764581"/>
    <lineage>
        <taxon>Bacteria</taxon>
        <taxon>Pseudomonadati</taxon>
        <taxon>Pseudomonadota</taxon>
        <taxon>Alphaproteobacteria</taxon>
        <taxon>Hyphomicrobiales</taxon>
        <taxon>Tepidamorphaceae</taxon>
        <taxon>Microbaculum</taxon>
    </lineage>
</organism>